<evidence type="ECO:0000313" key="2">
    <source>
        <dbReference type="EMBL" id="CRK34676.1"/>
    </source>
</evidence>
<feature type="compositionally biased region" description="Basic residues" evidence="1">
    <location>
        <begin position="49"/>
        <end position="61"/>
    </location>
</feature>
<evidence type="ECO:0000313" key="3">
    <source>
        <dbReference type="Proteomes" id="UP000044602"/>
    </source>
</evidence>
<gene>
    <name evidence="2" type="ORF">BN1708_019566</name>
</gene>
<accession>A0A0G4MK94</accession>
<name>A0A0G4MK94_VERLO</name>
<dbReference type="AlphaFoldDB" id="A0A0G4MK94"/>
<reference evidence="2 3" key="1">
    <citation type="submission" date="2015-05" db="EMBL/GenBank/DDBJ databases">
        <authorList>
            <person name="Wang D.B."/>
            <person name="Wang M."/>
        </authorList>
    </citation>
    <scope>NUCLEOTIDE SEQUENCE [LARGE SCALE GENOMIC DNA]</scope>
    <source>
        <strain evidence="2">VL1</strain>
    </source>
</reference>
<organism evidence="2 3">
    <name type="scientific">Verticillium longisporum</name>
    <name type="common">Verticillium dahliae var. longisporum</name>
    <dbReference type="NCBI Taxonomy" id="100787"/>
    <lineage>
        <taxon>Eukaryota</taxon>
        <taxon>Fungi</taxon>
        <taxon>Dikarya</taxon>
        <taxon>Ascomycota</taxon>
        <taxon>Pezizomycotina</taxon>
        <taxon>Sordariomycetes</taxon>
        <taxon>Hypocreomycetidae</taxon>
        <taxon>Glomerellales</taxon>
        <taxon>Plectosphaerellaceae</taxon>
        <taxon>Verticillium</taxon>
    </lineage>
</organism>
<feature type="region of interest" description="Disordered" evidence="1">
    <location>
        <begin position="1"/>
        <end position="36"/>
    </location>
</feature>
<feature type="non-terminal residue" evidence="2">
    <location>
        <position position="1"/>
    </location>
</feature>
<proteinExistence type="predicted"/>
<feature type="compositionally biased region" description="Basic residues" evidence="1">
    <location>
        <begin position="1"/>
        <end position="13"/>
    </location>
</feature>
<feature type="compositionally biased region" description="Low complexity" evidence="1">
    <location>
        <begin position="62"/>
        <end position="73"/>
    </location>
</feature>
<dbReference type="Proteomes" id="UP000044602">
    <property type="component" value="Unassembled WGS sequence"/>
</dbReference>
<keyword evidence="3" id="KW-1185">Reference proteome</keyword>
<protein>
    <submittedName>
        <fullName evidence="2">Uncharacterized protein</fullName>
    </submittedName>
</protein>
<feature type="region of interest" description="Disordered" evidence="1">
    <location>
        <begin position="49"/>
        <end position="73"/>
    </location>
</feature>
<dbReference type="EMBL" id="CVQH01023133">
    <property type="protein sequence ID" value="CRK34676.1"/>
    <property type="molecule type" value="Genomic_DNA"/>
</dbReference>
<sequence length="73" mass="8244">RGHRRPVVGRLPRHAAPEPAQCNWPPPARPRDLPVPRDVGGRLARVQRRRAHHRAHARRAVRPAAAGEVARRL</sequence>
<evidence type="ECO:0000256" key="1">
    <source>
        <dbReference type="SAM" id="MobiDB-lite"/>
    </source>
</evidence>